<dbReference type="KEGG" id="bor:COCMIDRAFT_22359"/>
<dbReference type="Proteomes" id="UP000054032">
    <property type="component" value="Unassembled WGS sequence"/>
</dbReference>
<dbReference type="OrthoDB" id="3780845at2759"/>
<protein>
    <submittedName>
        <fullName evidence="1">Uncharacterized protein</fullName>
    </submittedName>
</protein>
<name>W6ZJ15_COCMI</name>
<evidence type="ECO:0000313" key="1">
    <source>
        <dbReference type="EMBL" id="EUC50025.1"/>
    </source>
</evidence>
<dbReference type="HOGENOM" id="CLU_2084628_0_0_1"/>
<proteinExistence type="predicted"/>
<reference evidence="1 2" key="1">
    <citation type="journal article" date="2013" name="PLoS Genet.">
        <title>Comparative genome structure, secondary metabolite, and effector coding capacity across Cochliobolus pathogens.</title>
        <authorList>
            <person name="Condon B.J."/>
            <person name="Leng Y."/>
            <person name="Wu D."/>
            <person name="Bushley K.E."/>
            <person name="Ohm R.A."/>
            <person name="Otillar R."/>
            <person name="Martin J."/>
            <person name="Schackwitz W."/>
            <person name="Grimwood J."/>
            <person name="MohdZainudin N."/>
            <person name="Xue C."/>
            <person name="Wang R."/>
            <person name="Manning V.A."/>
            <person name="Dhillon B."/>
            <person name="Tu Z.J."/>
            <person name="Steffenson B.J."/>
            <person name="Salamov A."/>
            <person name="Sun H."/>
            <person name="Lowry S."/>
            <person name="LaButti K."/>
            <person name="Han J."/>
            <person name="Copeland A."/>
            <person name="Lindquist E."/>
            <person name="Barry K."/>
            <person name="Schmutz J."/>
            <person name="Baker S.E."/>
            <person name="Ciuffetti L.M."/>
            <person name="Grigoriev I.V."/>
            <person name="Zhong S."/>
            <person name="Turgeon B.G."/>
        </authorList>
    </citation>
    <scope>NUCLEOTIDE SEQUENCE [LARGE SCALE GENOMIC DNA]</scope>
    <source>
        <strain evidence="1 2">ATCC 44560</strain>
    </source>
</reference>
<accession>W6ZJ15</accession>
<dbReference type="GeneID" id="19120234"/>
<dbReference type="EMBL" id="KI963926">
    <property type="protein sequence ID" value="EUC50025.1"/>
    <property type="molecule type" value="Genomic_DNA"/>
</dbReference>
<dbReference type="RefSeq" id="XP_007683383.1">
    <property type="nucleotide sequence ID" value="XM_007685193.1"/>
</dbReference>
<sequence length="117" mass="12896">MSHTHRYHVKYPSRGTLAPIGIPNHRNAFAVYLLWARQRYYRMHDAMHHEASSSAACTRSSDDAVDVHVGGDAPNSLPSLQFDAARLNTDLLGIGSGLDGSVDASELMYPREIDFIG</sequence>
<dbReference type="AlphaFoldDB" id="W6ZJ15"/>
<gene>
    <name evidence="1" type="ORF">COCMIDRAFT_22359</name>
</gene>
<organism evidence="1 2">
    <name type="scientific">Bipolaris oryzae ATCC 44560</name>
    <dbReference type="NCBI Taxonomy" id="930090"/>
    <lineage>
        <taxon>Eukaryota</taxon>
        <taxon>Fungi</taxon>
        <taxon>Dikarya</taxon>
        <taxon>Ascomycota</taxon>
        <taxon>Pezizomycotina</taxon>
        <taxon>Dothideomycetes</taxon>
        <taxon>Pleosporomycetidae</taxon>
        <taxon>Pleosporales</taxon>
        <taxon>Pleosporineae</taxon>
        <taxon>Pleosporaceae</taxon>
        <taxon>Bipolaris</taxon>
    </lineage>
</organism>
<keyword evidence="2" id="KW-1185">Reference proteome</keyword>
<evidence type="ECO:0000313" key="2">
    <source>
        <dbReference type="Proteomes" id="UP000054032"/>
    </source>
</evidence>